<dbReference type="InterPro" id="IPR005824">
    <property type="entry name" value="KOW"/>
</dbReference>
<gene>
    <name evidence="5" type="primary">nusG</name>
    <name evidence="10" type="ORF">A3D04_03455</name>
</gene>
<keyword evidence="2 5" id="KW-0889">Transcription antitermination</keyword>
<sequence>MHAYSGHEQKVASTLKQRIDSLKLQTKILDIIIPTQEKIEIKEGKKSTVKEKIFPGYLLVNMIMDDNSWLAVRTTPGITGFIGTSTKPTPLPEEEVNTIKRYMTMEAPKFKTTFTQGEAVKITDGPFTEFLGTISEIDEGKGKLKVMVSVFGRETPVELDLLQVAKL</sequence>
<dbReference type="NCBIfam" id="TIGR00922">
    <property type="entry name" value="nusG"/>
    <property type="match status" value="1"/>
</dbReference>
<dbReference type="InterPro" id="IPR036735">
    <property type="entry name" value="NGN_dom_sf"/>
</dbReference>
<dbReference type="SUPFAM" id="SSF82679">
    <property type="entry name" value="N-utilization substance G protein NusG, N-terminal domain"/>
    <property type="match status" value="1"/>
</dbReference>
<keyword evidence="1 5" id="KW-0806">Transcription termination</keyword>
<dbReference type="SUPFAM" id="SSF50104">
    <property type="entry name" value="Translation proteins SH3-like domain"/>
    <property type="match status" value="1"/>
</dbReference>
<organism evidence="10 11">
    <name type="scientific">Candidatus Curtissbacteria bacterium RIFCSPHIGHO2_02_FULL_40_16b</name>
    <dbReference type="NCBI Taxonomy" id="1797714"/>
    <lineage>
        <taxon>Bacteria</taxon>
        <taxon>Candidatus Curtissiibacteriota</taxon>
    </lineage>
</organism>
<evidence type="ECO:0000256" key="7">
    <source>
        <dbReference type="RuleBase" id="RU000538"/>
    </source>
</evidence>
<dbReference type="InterPro" id="IPR043425">
    <property type="entry name" value="NusG-like"/>
</dbReference>
<accession>A0A1F5G926</accession>
<dbReference type="PRINTS" id="PR00338">
    <property type="entry name" value="NUSGTNSCPFCT"/>
</dbReference>
<dbReference type="InterPro" id="IPR047050">
    <property type="entry name" value="NGN"/>
</dbReference>
<dbReference type="FunFam" id="2.30.30.30:FF:000002">
    <property type="entry name" value="Transcription termination/antitermination factor NusG"/>
    <property type="match status" value="1"/>
</dbReference>
<dbReference type="PANTHER" id="PTHR30265">
    <property type="entry name" value="RHO-INTERACTING TRANSCRIPTION TERMINATION FACTOR NUSG"/>
    <property type="match status" value="1"/>
</dbReference>
<evidence type="ECO:0000256" key="3">
    <source>
        <dbReference type="ARBA" id="ARBA00023015"/>
    </source>
</evidence>
<dbReference type="EMBL" id="MFBD01000031">
    <property type="protein sequence ID" value="OGD88337.1"/>
    <property type="molecule type" value="Genomic_DNA"/>
</dbReference>
<dbReference type="CDD" id="cd06091">
    <property type="entry name" value="KOW_NusG"/>
    <property type="match status" value="1"/>
</dbReference>
<evidence type="ECO:0000256" key="6">
    <source>
        <dbReference type="NCBIfam" id="TIGR00922"/>
    </source>
</evidence>
<dbReference type="GO" id="GO:0031564">
    <property type="term" value="P:transcription antitermination"/>
    <property type="evidence" value="ECO:0007669"/>
    <property type="project" value="UniProtKB-UniRule"/>
</dbReference>
<dbReference type="HAMAP" id="MF_00948">
    <property type="entry name" value="NusG"/>
    <property type="match status" value="1"/>
</dbReference>
<dbReference type="Proteomes" id="UP000177369">
    <property type="component" value="Unassembled WGS sequence"/>
</dbReference>
<name>A0A1F5G926_9BACT</name>
<feature type="domain" description="KOW" evidence="9">
    <location>
        <begin position="113"/>
        <end position="140"/>
    </location>
</feature>
<keyword evidence="4 5" id="KW-0804">Transcription</keyword>
<dbReference type="Gene3D" id="2.30.30.30">
    <property type="match status" value="1"/>
</dbReference>
<dbReference type="InterPro" id="IPR015869">
    <property type="entry name" value="Transcrpt_antiterm_NusG_bac_CS"/>
</dbReference>
<dbReference type="SMART" id="SM00739">
    <property type="entry name" value="KOW"/>
    <property type="match status" value="1"/>
</dbReference>
<keyword evidence="3 5" id="KW-0805">Transcription regulation</keyword>
<dbReference type="PANTHER" id="PTHR30265:SF2">
    <property type="entry name" value="TRANSCRIPTION TERMINATION_ANTITERMINATION PROTEIN NUSG"/>
    <property type="match status" value="1"/>
</dbReference>
<comment type="function">
    <text evidence="5 7">Participates in transcription elongation, termination and antitermination.</text>
</comment>
<evidence type="ECO:0000256" key="2">
    <source>
        <dbReference type="ARBA" id="ARBA00022814"/>
    </source>
</evidence>
<reference evidence="10 11" key="1">
    <citation type="journal article" date="2016" name="Nat. Commun.">
        <title>Thousands of microbial genomes shed light on interconnected biogeochemical processes in an aquifer system.</title>
        <authorList>
            <person name="Anantharaman K."/>
            <person name="Brown C.T."/>
            <person name="Hug L.A."/>
            <person name="Sharon I."/>
            <person name="Castelle C.J."/>
            <person name="Probst A.J."/>
            <person name="Thomas B.C."/>
            <person name="Singh A."/>
            <person name="Wilkins M.J."/>
            <person name="Karaoz U."/>
            <person name="Brodie E.L."/>
            <person name="Williams K.H."/>
            <person name="Hubbard S.S."/>
            <person name="Banfield J.F."/>
        </authorList>
    </citation>
    <scope>NUCLEOTIDE SEQUENCE [LARGE SCALE GENOMIC DNA]</scope>
</reference>
<dbReference type="SMART" id="SM00738">
    <property type="entry name" value="NGN"/>
    <property type="match status" value="1"/>
</dbReference>
<dbReference type="Gene3D" id="3.30.70.940">
    <property type="entry name" value="NusG, N-terminal domain"/>
    <property type="match status" value="1"/>
</dbReference>
<protein>
    <recommendedName>
        <fullName evidence="5 6">Transcription termination/antitermination protein NusG</fullName>
    </recommendedName>
</protein>
<dbReference type="GO" id="GO:0006353">
    <property type="term" value="P:DNA-templated transcription termination"/>
    <property type="evidence" value="ECO:0007669"/>
    <property type="project" value="UniProtKB-UniRule"/>
</dbReference>
<evidence type="ECO:0000313" key="10">
    <source>
        <dbReference type="EMBL" id="OGD88337.1"/>
    </source>
</evidence>
<dbReference type="InterPro" id="IPR008991">
    <property type="entry name" value="Translation_prot_SH3-like_sf"/>
</dbReference>
<evidence type="ECO:0000313" key="11">
    <source>
        <dbReference type="Proteomes" id="UP000177369"/>
    </source>
</evidence>
<dbReference type="InterPro" id="IPR001062">
    <property type="entry name" value="Transcrpt_antiterm_NusG"/>
</dbReference>
<comment type="caution">
    <text evidence="10">The sequence shown here is derived from an EMBL/GenBank/DDBJ whole genome shotgun (WGS) entry which is preliminary data.</text>
</comment>
<dbReference type="AlphaFoldDB" id="A0A1F5G926"/>
<dbReference type="PROSITE" id="PS01014">
    <property type="entry name" value="NUSG"/>
    <property type="match status" value="1"/>
</dbReference>
<dbReference type="GO" id="GO:0005829">
    <property type="term" value="C:cytosol"/>
    <property type="evidence" value="ECO:0007669"/>
    <property type="project" value="UniProtKB-ARBA"/>
</dbReference>
<evidence type="ECO:0000259" key="8">
    <source>
        <dbReference type="SMART" id="SM00738"/>
    </source>
</evidence>
<dbReference type="GO" id="GO:0032784">
    <property type="term" value="P:regulation of DNA-templated transcription elongation"/>
    <property type="evidence" value="ECO:0007669"/>
    <property type="project" value="InterPro"/>
</dbReference>
<dbReference type="STRING" id="1797714.A3D04_03455"/>
<feature type="domain" description="NusG-like N-terminal" evidence="8">
    <location>
        <begin position="2"/>
        <end position="103"/>
    </location>
</feature>
<comment type="similarity">
    <text evidence="5 7">Belongs to the NusG family.</text>
</comment>
<evidence type="ECO:0000256" key="5">
    <source>
        <dbReference type="HAMAP-Rule" id="MF_00948"/>
    </source>
</evidence>
<proteinExistence type="inferred from homology"/>
<dbReference type="InterPro" id="IPR006645">
    <property type="entry name" value="NGN-like_dom"/>
</dbReference>
<dbReference type="CDD" id="cd09891">
    <property type="entry name" value="NGN_Bact_1"/>
    <property type="match status" value="1"/>
</dbReference>
<dbReference type="Pfam" id="PF02357">
    <property type="entry name" value="NusG"/>
    <property type="match status" value="1"/>
</dbReference>
<evidence type="ECO:0000259" key="9">
    <source>
        <dbReference type="SMART" id="SM00739"/>
    </source>
</evidence>
<evidence type="ECO:0000256" key="1">
    <source>
        <dbReference type="ARBA" id="ARBA00022472"/>
    </source>
</evidence>
<dbReference type="InterPro" id="IPR014722">
    <property type="entry name" value="Rib_uL2_dom2"/>
</dbReference>
<dbReference type="GO" id="GO:0006354">
    <property type="term" value="P:DNA-templated transcription elongation"/>
    <property type="evidence" value="ECO:0007669"/>
    <property type="project" value="UniProtKB-UniRule"/>
</dbReference>
<evidence type="ECO:0000256" key="4">
    <source>
        <dbReference type="ARBA" id="ARBA00023163"/>
    </source>
</evidence>